<dbReference type="SUPFAM" id="SSF46785">
    <property type="entry name" value="Winged helix' DNA-binding domain"/>
    <property type="match status" value="1"/>
</dbReference>
<proteinExistence type="predicted"/>
<evidence type="ECO:0000313" key="6">
    <source>
        <dbReference type="Proteomes" id="UP001595962"/>
    </source>
</evidence>
<comment type="caution">
    <text evidence="5">The sequence shown here is derived from an EMBL/GenBank/DDBJ whole genome shotgun (WGS) entry which is preliminary data.</text>
</comment>
<name>A0ABV9JMD1_9GAMM</name>
<accession>A0ABV9JMD1</accession>
<dbReference type="Gene3D" id="1.10.10.10">
    <property type="entry name" value="Winged helix-like DNA-binding domain superfamily/Winged helix DNA-binding domain"/>
    <property type="match status" value="1"/>
</dbReference>
<dbReference type="Pfam" id="PF01047">
    <property type="entry name" value="MarR"/>
    <property type="match status" value="1"/>
</dbReference>
<feature type="domain" description="HTH marR-type" evidence="4">
    <location>
        <begin position="20"/>
        <end position="152"/>
    </location>
</feature>
<keyword evidence="3" id="KW-0804">Transcription</keyword>
<evidence type="ECO:0000256" key="1">
    <source>
        <dbReference type="ARBA" id="ARBA00023015"/>
    </source>
</evidence>
<organism evidence="5 6">
    <name type="scientific">Rheinheimera marina</name>
    <dbReference type="NCBI Taxonomy" id="1774958"/>
    <lineage>
        <taxon>Bacteria</taxon>
        <taxon>Pseudomonadati</taxon>
        <taxon>Pseudomonadota</taxon>
        <taxon>Gammaproteobacteria</taxon>
        <taxon>Chromatiales</taxon>
        <taxon>Chromatiaceae</taxon>
        <taxon>Rheinheimera</taxon>
    </lineage>
</organism>
<dbReference type="RefSeq" id="WP_377333885.1">
    <property type="nucleotide sequence ID" value="NZ_JBHSGB010000010.1"/>
</dbReference>
<dbReference type="EMBL" id="JBHSGB010000010">
    <property type="protein sequence ID" value="MFC4655384.1"/>
    <property type="molecule type" value="Genomic_DNA"/>
</dbReference>
<reference evidence="6" key="1">
    <citation type="journal article" date="2019" name="Int. J. Syst. Evol. Microbiol.">
        <title>The Global Catalogue of Microorganisms (GCM) 10K type strain sequencing project: providing services to taxonomists for standard genome sequencing and annotation.</title>
        <authorList>
            <consortium name="The Broad Institute Genomics Platform"/>
            <consortium name="The Broad Institute Genome Sequencing Center for Infectious Disease"/>
            <person name="Wu L."/>
            <person name="Ma J."/>
        </authorList>
    </citation>
    <scope>NUCLEOTIDE SEQUENCE [LARGE SCALE GENOMIC DNA]</scope>
    <source>
        <strain evidence="6">DT28</strain>
    </source>
</reference>
<evidence type="ECO:0000256" key="2">
    <source>
        <dbReference type="ARBA" id="ARBA00023125"/>
    </source>
</evidence>
<dbReference type="SMART" id="SM00347">
    <property type="entry name" value="HTH_MARR"/>
    <property type="match status" value="1"/>
</dbReference>
<evidence type="ECO:0000313" key="5">
    <source>
        <dbReference type="EMBL" id="MFC4655384.1"/>
    </source>
</evidence>
<keyword evidence="2" id="KW-0238">DNA-binding</keyword>
<dbReference type="InterPro" id="IPR036390">
    <property type="entry name" value="WH_DNA-bd_sf"/>
</dbReference>
<dbReference type="PROSITE" id="PS50995">
    <property type="entry name" value="HTH_MARR_2"/>
    <property type="match status" value="1"/>
</dbReference>
<evidence type="ECO:0000259" key="4">
    <source>
        <dbReference type="PROSITE" id="PS50995"/>
    </source>
</evidence>
<gene>
    <name evidence="5" type="ORF">ACFO3I_10210</name>
</gene>
<protein>
    <submittedName>
        <fullName evidence="5">MarR family winged helix-turn-helix transcriptional regulator</fullName>
    </submittedName>
</protein>
<dbReference type="PANTHER" id="PTHR33164:SF64">
    <property type="entry name" value="TRANSCRIPTIONAL REGULATOR SLYA"/>
    <property type="match status" value="1"/>
</dbReference>
<sequence>MNDLSTHSCLDGLQHRPEWRDSVGLLIAELGRLFRVSFAEELGQGSLTFAQAKALIGVARMEGARQVDLAQRAELQPMTMARLIDELVQLQLVERRPCTQDRRAYRIYLLPAAEAELLNIRQCGERIQQKALQGLDKTQVLPLLHLMRQNMLETGNDADSSAQDNAV</sequence>
<dbReference type="Proteomes" id="UP001595962">
    <property type="component" value="Unassembled WGS sequence"/>
</dbReference>
<evidence type="ECO:0000256" key="3">
    <source>
        <dbReference type="ARBA" id="ARBA00023163"/>
    </source>
</evidence>
<dbReference type="InterPro" id="IPR039422">
    <property type="entry name" value="MarR/SlyA-like"/>
</dbReference>
<keyword evidence="6" id="KW-1185">Reference proteome</keyword>
<keyword evidence="1" id="KW-0805">Transcription regulation</keyword>
<dbReference type="InterPro" id="IPR036388">
    <property type="entry name" value="WH-like_DNA-bd_sf"/>
</dbReference>
<dbReference type="InterPro" id="IPR000835">
    <property type="entry name" value="HTH_MarR-typ"/>
</dbReference>
<dbReference type="PANTHER" id="PTHR33164">
    <property type="entry name" value="TRANSCRIPTIONAL REGULATOR, MARR FAMILY"/>
    <property type="match status" value="1"/>
</dbReference>